<dbReference type="RefSeq" id="XP_053585684.1">
    <property type="nucleotide sequence ID" value="XM_053730912.1"/>
</dbReference>
<protein>
    <submittedName>
        <fullName evidence="1">Uncharacterized protein</fullName>
    </submittedName>
</protein>
<reference evidence="1 2" key="1">
    <citation type="submission" date="2019-12" db="EMBL/GenBank/DDBJ databases">
        <title>Chromosome-level assembly of the Caenorhabditis remanei genome.</title>
        <authorList>
            <person name="Teterina A.A."/>
            <person name="Willis J.H."/>
            <person name="Phillips P.C."/>
        </authorList>
    </citation>
    <scope>NUCLEOTIDE SEQUENCE [LARGE SCALE GENOMIC DNA]</scope>
    <source>
        <strain evidence="1 2">PX506</strain>
        <tissue evidence="1">Whole organism</tissue>
    </source>
</reference>
<dbReference type="CTD" id="78776070"/>
<dbReference type="AlphaFoldDB" id="A0A6A5GX01"/>
<dbReference type="GeneID" id="78776070"/>
<dbReference type="EMBL" id="WUAV01000004">
    <property type="protein sequence ID" value="KAF1759035.1"/>
    <property type="molecule type" value="Genomic_DNA"/>
</dbReference>
<evidence type="ECO:0000313" key="1">
    <source>
        <dbReference type="EMBL" id="KAF1759035.1"/>
    </source>
</evidence>
<organism evidence="1 2">
    <name type="scientific">Caenorhabditis remanei</name>
    <name type="common">Caenorhabditis vulgaris</name>
    <dbReference type="NCBI Taxonomy" id="31234"/>
    <lineage>
        <taxon>Eukaryota</taxon>
        <taxon>Metazoa</taxon>
        <taxon>Ecdysozoa</taxon>
        <taxon>Nematoda</taxon>
        <taxon>Chromadorea</taxon>
        <taxon>Rhabditida</taxon>
        <taxon>Rhabditina</taxon>
        <taxon>Rhabditomorpha</taxon>
        <taxon>Rhabditoidea</taxon>
        <taxon>Rhabditidae</taxon>
        <taxon>Peloderinae</taxon>
        <taxon>Caenorhabditis</taxon>
    </lineage>
</organism>
<gene>
    <name evidence="1" type="ORF">GCK72_015495</name>
</gene>
<accession>A0A6A5GX01</accession>
<dbReference type="KEGG" id="crq:GCK72_015495"/>
<sequence>MVEFLDYENRDLHNIRQIISFLSFPYETPAGAAVCQDKEHDDCNQHRSADNENPVKLCAKSMQSRVDESNVHYTIV</sequence>
<evidence type="ECO:0000313" key="2">
    <source>
        <dbReference type="Proteomes" id="UP000483820"/>
    </source>
</evidence>
<comment type="caution">
    <text evidence="1">The sequence shown here is derived from an EMBL/GenBank/DDBJ whole genome shotgun (WGS) entry which is preliminary data.</text>
</comment>
<proteinExistence type="predicted"/>
<name>A0A6A5GX01_CAERE</name>
<dbReference type="Proteomes" id="UP000483820">
    <property type="component" value="Chromosome IV"/>
</dbReference>